<accession>A0A2K8SM30</accession>
<gene>
    <name evidence="1" type="ORF">COO91_02332</name>
</gene>
<sequence>MIHKKSIAAMSFSDKSLIFSVLAVSLLGTYTDRASAVPLSISVADKDTVIFVVSGLSTATGFGGHFSTTPNTDGFANPSDPECHFTSTALLCYDANKVNILQLDLLPKQETVQPIFTISRLGVKVDLVRIAINPVTNERNPYTIQSFLPIRQENSFFKTGTIYYQENGVLDGTPSRGGSGYVLDNPIVN</sequence>
<reference evidence="1 2" key="1">
    <citation type="submission" date="2017-11" db="EMBL/GenBank/DDBJ databases">
        <title>Complete genome of a free-living desiccation-tolerant cyanobacterium and its photosynthetic adaptation to extreme terrestrial habitat.</title>
        <authorList>
            <person name="Shang J."/>
        </authorList>
    </citation>
    <scope>NUCLEOTIDE SEQUENCE [LARGE SCALE GENOMIC DNA]</scope>
    <source>
        <strain evidence="1 2">CCNUN1</strain>
    </source>
</reference>
<dbReference type="KEGG" id="nfl:COO91_02332"/>
<dbReference type="EMBL" id="CP024785">
    <property type="protein sequence ID" value="AUB36420.1"/>
    <property type="molecule type" value="Genomic_DNA"/>
</dbReference>
<proteinExistence type="predicted"/>
<organism evidence="1 2">
    <name type="scientific">Nostoc flagelliforme CCNUN1</name>
    <dbReference type="NCBI Taxonomy" id="2038116"/>
    <lineage>
        <taxon>Bacteria</taxon>
        <taxon>Bacillati</taxon>
        <taxon>Cyanobacteriota</taxon>
        <taxon>Cyanophyceae</taxon>
        <taxon>Nostocales</taxon>
        <taxon>Nostocaceae</taxon>
        <taxon>Nostoc</taxon>
    </lineage>
</organism>
<name>A0A2K8SM30_9NOSO</name>
<keyword evidence="2" id="KW-1185">Reference proteome</keyword>
<dbReference type="AlphaFoldDB" id="A0A2K8SM30"/>
<dbReference type="RefSeq" id="WP_100898360.1">
    <property type="nucleotide sequence ID" value="NZ_CAWNNC010000001.1"/>
</dbReference>
<evidence type="ECO:0000313" key="2">
    <source>
        <dbReference type="Proteomes" id="UP000232003"/>
    </source>
</evidence>
<evidence type="ECO:0000313" key="1">
    <source>
        <dbReference type="EMBL" id="AUB36420.1"/>
    </source>
</evidence>
<dbReference type="Proteomes" id="UP000232003">
    <property type="component" value="Chromosome"/>
</dbReference>
<protein>
    <submittedName>
        <fullName evidence="1">Uncharacterized protein</fullName>
    </submittedName>
</protein>